<proteinExistence type="inferred from homology"/>
<evidence type="ECO:0000256" key="6">
    <source>
        <dbReference type="ARBA" id="ARBA00023210"/>
    </source>
</evidence>
<dbReference type="GO" id="GO:0005940">
    <property type="term" value="C:septin ring"/>
    <property type="evidence" value="ECO:0007669"/>
    <property type="project" value="InterPro"/>
</dbReference>
<accession>A0A368XE88</accession>
<comment type="caution">
    <text evidence="9">The sequence shown here is derived from an EMBL/GenBank/DDBJ whole genome shotgun (WGS) entry which is preliminary data.</text>
</comment>
<evidence type="ECO:0000256" key="4">
    <source>
        <dbReference type="ARBA" id="ARBA00023054"/>
    </source>
</evidence>
<keyword evidence="1 8" id="KW-0132">Cell division</keyword>
<feature type="topological domain" description="Cytoplasmic" evidence="8">
    <location>
        <begin position="22"/>
        <end position="567"/>
    </location>
</feature>
<evidence type="ECO:0000256" key="2">
    <source>
        <dbReference type="ARBA" id="ARBA00022692"/>
    </source>
</evidence>
<comment type="function">
    <text evidence="8">Negative regulator of FtsZ ring formation; modulates the frequency and position of FtsZ ring formation. Inhibits FtsZ ring formation at polar sites. Interacts either with FtsZ or with one of its binding partners to promote depolymerization.</text>
</comment>
<dbReference type="InterPro" id="IPR010379">
    <property type="entry name" value="EzrA"/>
</dbReference>
<keyword evidence="6 8" id="KW-0717">Septation</keyword>
<keyword evidence="7 8" id="KW-0131">Cell cycle</keyword>
<dbReference type="Proteomes" id="UP000252585">
    <property type="component" value="Unassembled WGS sequence"/>
</dbReference>
<protein>
    <recommendedName>
        <fullName evidence="8">Septation ring formation regulator EzrA</fullName>
    </recommendedName>
</protein>
<feature type="coiled-coil region" evidence="8">
    <location>
        <begin position="376"/>
        <end position="431"/>
    </location>
</feature>
<evidence type="ECO:0000256" key="5">
    <source>
        <dbReference type="ARBA" id="ARBA00023136"/>
    </source>
</evidence>
<keyword evidence="3 8" id="KW-1133">Transmembrane helix</keyword>
<dbReference type="GO" id="GO:0005886">
    <property type="term" value="C:plasma membrane"/>
    <property type="evidence" value="ECO:0007669"/>
    <property type="project" value="UniProtKB-SubCell"/>
</dbReference>
<evidence type="ECO:0000256" key="7">
    <source>
        <dbReference type="ARBA" id="ARBA00023306"/>
    </source>
</evidence>
<keyword evidence="10" id="KW-1185">Reference proteome</keyword>
<comment type="similarity">
    <text evidence="8">Belongs to the EzrA family.</text>
</comment>
<dbReference type="GO" id="GO:0000917">
    <property type="term" value="P:division septum assembly"/>
    <property type="evidence" value="ECO:0007669"/>
    <property type="project" value="UniProtKB-KW"/>
</dbReference>
<evidence type="ECO:0000313" key="10">
    <source>
        <dbReference type="Proteomes" id="UP000252585"/>
    </source>
</evidence>
<keyword evidence="4 8" id="KW-0175">Coiled coil</keyword>
<sequence>MEFVIGGILVIIALLIVGLIFRKKVYDDVDRLENWKMDIMNRNVTTELSKVKQLNLSGETQEKFEGWKSKWDRILTRELPDIEEYLLDSEESADKFRMKAARNNLRIVEQTLEDIEKNIEEMFVELDQLLDSEKYTRQQVEELQPRVKELKQFLLQNRTQYGVAEIRFEVELDELDKYLMTYYDLANNGDYYDAQQVIDRTREDLDQIEERMNEFPVVYKKCKQLIPEQMKDLIRGMEEMKQDGYHVEQFGFEKEIKQYEEILDNAVAQLEKGNVENIAETLEPLEDRLNEMYLLLEKEAKAKSLVDTNIPNCLSNLEEIEDKMLETKQEIDVLQKTYYLEKTELELYLSLQKWLEKLQKQFEQTRDAHEDGACTHIDTKDKLEEMIADLEKLQEAHDDFKEQINDLRKDELEAKEKVVQLENELNGTIKKLQKSNIPGAPSYILNLVDEASDKHNTVKQKLQKQPLDMGKVQHSLTEAKKSINSLVEQTQLLLDQARLVEVAIQYGNRYRRSHPVLASQLSEAEQLFYQYKYESALEIVVRSLEEVDPHAMKRLEAIDHEYQQMAN</sequence>
<dbReference type="HAMAP" id="MF_00728">
    <property type="entry name" value="EzrA"/>
    <property type="match status" value="1"/>
</dbReference>
<dbReference type="RefSeq" id="WP_114353247.1">
    <property type="nucleotide sequence ID" value="NZ_QPJJ01000009.1"/>
</dbReference>
<name>A0A368XE88_9BACI</name>
<evidence type="ECO:0000256" key="1">
    <source>
        <dbReference type="ARBA" id="ARBA00022618"/>
    </source>
</evidence>
<feature type="coiled-coil region" evidence="8">
    <location>
        <begin position="98"/>
        <end position="132"/>
    </location>
</feature>
<gene>
    <name evidence="8" type="primary">ezrA</name>
    <name evidence="9" type="ORF">DFR57_1096</name>
</gene>
<keyword evidence="2 8" id="KW-0812">Transmembrane</keyword>
<keyword evidence="8" id="KW-1003">Cell membrane</keyword>
<dbReference type="EMBL" id="QPJJ01000009">
    <property type="protein sequence ID" value="RCW66291.1"/>
    <property type="molecule type" value="Genomic_DNA"/>
</dbReference>
<evidence type="ECO:0000256" key="3">
    <source>
        <dbReference type="ARBA" id="ARBA00022989"/>
    </source>
</evidence>
<dbReference type="GO" id="GO:0000921">
    <property type="term" value="P:septin ring assembly"/>
    <property type="evidence" value="ECO:0007669"/>
    <property type="project" value="InterPro"/>
</dbReference>
<evidence type="ECO:0000313" key="9">
    <source>
        <dbReference type="EMBL" id="RCW66291.1"/>
    </source>
</evidence>
<keyword evidence="5 8" id="KW-0472">Membrane</keyword>
<dbReference type="OrthoDB" id="1654473at2"/>
<organism evidence="9 10">
    <name type="scientific">Saliterribacillus persicus</name>
    <dbReference type="NCBI Taxonomy" id="930114"/>
    <lineage>
        <taxon>Bacteria</taxon>
        <taxon>Bacillati</taxon>
        <taxon>Bacillota</taxon>
        <taxon>Bacilli</taxon>
        <taxon>Bacillales</taxon>
        <taxon>Bacillaceae</taxon>
        <taxon>Saliterribacillus</taxon>
    </lineage>
</organism>
<dbReference type="AlphaFoldDB" id="A0A368XE88"/>
<feature type="topological domain" description="Extracellular" evidence="8">
    <location>
        <begin position="1"/>
        <end position="2"/>
    </location>
</feature>
<dbReference type="Pfam" id="PF06160">
    <property type="entry name" value="EzrA"/>
    <property type="match status" value="1"/>
</dbReference>
<evidence type="ECO:0000256" key="8">
    <source>
        <dbReference type="HAMAP-Rule" id="MF_00728"/>
    </source>
</evidence>
<reference evidence="9 10" key="1">
    <citation type="submission" date="2018-07" db="EMBL/GenBank/DDBJ databases">
        <title>Genomic Encyclopedia of Type Strains, Phase IV (KMG-IV): sequencing the most valuable type-strain genomes for metagenomic binning, comparative biology and taxonomic classification.</title>
        <authorList>
            <person name="Goeker M."/>
        </authorList>
    </citation>
    <scope>NUCLEOTIDE SEQUENCE [LARGE SCALE GENOMIC DNA]</scope>
    <source>
        <strain evidence="9 10">DSM 27696</strain>
    </source>
</reference>
<comment type="subcellular location">
    <subcellularLocation>
        <location evidence="8">Cell membrane</location>
        <topology evidence="8">Single-pass membrane protein</topology>
    </subcellularLocation>
    <text evidence="8">Colocalized with FtsZ to the nascent septal site.</text>
</comment>